<protein>
    <submittedName>
        <fullName evidence="2">Uncharacterized protein</fullName>
    </submittedName>
</protein>
<evidence type="ECO:0000313" key="2">
    <source>
        <dbReference type="EMBL" id="TKI66104.1"/>
    </source>
</evidence>
<name>A0ABY2TDL8_9BACI</name>
<proteinExistence type="predicted"/>
<gene>
    <name evidence="2" type="ORF">FC752_05935</name>
</gene>
<keyword evidence="1" id="KW-0175">Coiled coil</keyword>
<comment type="caution">
    <text evidence="2">The sequence shown here is derived from an EMBL/GenBank/DDBJ whole genome shotgun (WGS) entry which is preliminary data.</text>
</comment>
<sequence length="149" mass="17610">MFYIKPEDFTVEKLKARNELIKTRIEECQVKLEEGAFHYFGGYDLEIKLLQEEYQLNRETIQALERRYKEFKTLFTNLMANEITIEMSSANKPPKIKLNGKDIDAIIDLQYNYETKDCKSSGQHNFTVKYFDKDSECIRTVSTNKIREG</sequence>
<dbReference type="RefSeq" id="WP_025220149.1">
    <property type="nucleotide sequence ID" value="NZ_CP006837.1"/>
</dbReference>
<evidence type="ECO:0000313" key="3">
    <source>
        <dbReference type="Proteomes" id="UP000308539"/>
    </source>
</evidence>
<reference evidence="2 3" key="1">
    <citation type="submission" date="2019-04" db="EMBL/GenBank/DDBJ databases">
        <title>Lysinibacillus genome sequencing.</title>
        <authorList>
            <person name="Dunlap C."/>
        </authorList>
    </citation>
    <scope>NUCLEOTIDE SEQUENCE [LARGE SCALE GENOMIC DNA]</scope>
    <source>
        <strain evidence="2 3">NBRC 109424</strain>
    </source>
</reference>
<accession>A0ABY2TDL8</accession>
<feature type="coiled-coil region" evidence="1">
    <location>
        <begin position="11"/>
        <end position="81"/>
    </location>
</feature>
<organism evidence="2 3">
    <name type="scientific">Lysinibacillus varians</name>
    <dbReference type="NCBI Taxonomy" id="1145276"/>
    <lineage>
        <taxon>Bacteria</taxon>
        <taxon>Bacillati</taxon>
        <taxon>Bacillota</taxon>
        <taxon>Bacilli</taxon>
        <taxon>Bacillales</taxon>
        <taxon>Bacillaceae</taxon>
        <taxon>Lysinibacillus</taxon>
    </lineage>
</organism>
<keyword evidence="3" id="KW-1185">Reference proteome</keyword>
<evidence type="ECO:0000256" key="1">
    <source>
        <dbReference type="SAM" id="Coils"/>
    </source>
</evidence>
<dbReference type="Proteomes" id="UP000308539">
    <property type="component" value="Unassembled WGS sequence"/>
</dbReference>
<dbReference type="EMBL" id="SZPV01000013">
    <property type="protein sequence ID" value="TKI66104.1"/>
    <property type="molecule type" value="Genomic_DNA"/>
</dbReference>